<feature type="region of interest" description="Disordered" evidence="9">
    <location>
        <begin position="331"/>
        <end position="362"/>
    </location>
</feature>
<evidence type="ECO:0000256" key="8">
    <source>
        <dbReference type="PROSITE-ProRule" id="PRU00176"/>
    </source>
</evidence>
<feature type="region of interest" description="Disordered" evidence="9">
    <location>
        <begin position="376"/>
        <end position="400"/>
    </location>
</feature>
<keyword evidence="6" id="KW-0744">Spermatogenesis</keyword>
<dbReference type="Pfam" id="PF00076">
    <property type="entry name" value="RRM_1"/>
    <property type="match status" value="1"/>
</dbReference>
<dbReference type="GO" id="GO:0008494">
    <property type="term" value="F:translation activator activity"/>
    <property type="evidence" value="ECO:0007669"/>
    <property type="project" value="TreeGrafter"/>
</dbReference>
<dbReference type="InterPro" id="IPR000504">
    <property type="entry name" value="RRM_dom"/>
</dbReference>
<proteinExistence type="predicted"/>
<dbReference type="EMBL" id="GDHC01018089">
    <property type="protein sequence ID" value="JAQ00540.1"/>
    <property type="molecule type" value="Transcribed_RNA"/>
</dbReference>
<dbReference type="CDD" id="cd12412">
    <property type="entry name" value="RRM_DAZL_BOULE"/>
    <property type="match status" value="1"/>
</dbReference>
<evidence type="ECO:0000256" key="3">
    <source>
        <dbReference type="ARBA" id="ARBA00022490"/>
    </source>
</evidence>
<dbReference type="GO" id="GO:0045948">
    <property type="term" value="P:positive regulation of translational initiation"/>
    <property type="evidence" value="ECO:0007669"/>
    <property type="project" value="TreeGrafter"/>
</dbReference>
<reference evidence="11" key="1">
    <citation type="journal article" date="2014" name="PLoS ONE">
        <title>Transcriptome-Based Identification of ABC Transporters in the Western Tarnished Plant Bug Lygus hesperus.</title>
        <authorList>
            <person name="Hull J.J."/>
            <person name="Chaney K."/>
            <person name="Geib S.M."/>
            <person name="Fabrick J.A."/>
            <person name="Brent C.S."/>
            <person name="Walsh D."/>
            <person name="Lavine L.C."/>
        </authorList>
    </citation>
    <scope>NUCLEOTIDE SEQUENCE</scope>
</reference>
<protein>
    <submittedName>
        <fullName evidence="11">Protein boule</fullName>
    </submittedName>
</protein>
<feature type="region of interest" description="Disordered" evidence="9">
    <location>
        <begin position="1"/>
        <end position="25"/>
    </location>
</feature>
<organism evidence="11">
    <name type="scientific">Lygus hesperus</name>
    <name type="common">Western plant bug</name>
    <dbReference type="NCBI Taxonomy" id="30085"/>
    <lineage>
        <taxon>Eukaryota</taxon>
        <taxon>Metazoa</taxon>
        <taxon>Ecdysozoa</taxon>
        <taxon>Arthropoda</taxon>
        <taxon>Hexapoda</taxon>
        <taxon>Insecta</taxon>
        <taxon>Pterygota</taxon>
        <taxon>Neoptera</taxon>
        <taxon>Paraneoptera</taxon>
        <taxon>Hemiptera</taxon>
        <taxon>Heteroptera</taxon>
        <taxon>Panheteroptera</taxon>
        <taxon>Cimicomorpha</taxon>
        <taxon>Miridae</taxon>
        <taxon>Mirini</taxon>
        <taxon>Lygus</taxon>
    </lineage>
</organism>
<evidence type="ECO:0000256" key="4">
    <source>
        <dbReference type="ARBA" id="ARBA00022782"/>
    </source>
</evidence>
<reference evidence="12" key="3">
    <citation type="journal article" date="2016" name="Gigascience">
        <title>De novo construction of an expanded transcriptome assembly for the western tarnished plant bug, Lygus hesperus.</title>
        <authorList>
            <person name="Tassone E.E."/>
            <person name="Geib S.M."/>
            <person name="Hall B."/>
            <person name="Fabrick J.A."/>
            <person name="Brent C.S."/>
            <person name="Hull J.J."/>
        </authorList>
    </citation>
    <scope>NUCLEOTIDE SEQUENCE</scope>
</reference>
<keyword evidence="2" id="KW-0217">Developmental protein</keyword>
<evidence type="ECO:0000256" key="2">
    <source>
        <dbReference type="ARBA" id="ARBA00022473"/>
    </source>
</evidence>
<evidence type="ECO:0000256" key="9">
    <source>
        <dbReference type="SAM" id="MobiDB-lite"/>
    </source>
</evidence>
<dbReference type="InterPro" id="IPR012677">
    <property type="entry name" value="Nucleotide-bd_a/b_plait_sf"/>
</dbReference>
<dbReference type="GO" id="GO:0003730">
    <property type="term" value="F:mRNA 3'-UTR binding"/>
    <property type="evidence" value="ECO:0007669"/>
    <property type="project" value="TreeGrafter"/>
</dbReference>
<evidence type="ECO:0000256" key="6">
    <source>
        <dbReference type="ARBA" id="ARBA00022871"/>
    </source>
</evidence>
<dbReference type="PANTHER" id="PTHR11176">
    <property type="entry name" value="BOULE-RELATED"/>
    <property type="match status" value="1"/>
</dbReference>
<feature type="region of interest" description="Disordered" evidence="9">
    <location>
        <begin position="443"/>
        <end position="517"/>
    </location>
</feature>
<evidence type="ECO:0000256" key="1">
    <source>
        <dbReference type="ARBA" id="ARBA00004496"/>
    </source>
</evidence>
<accession>A0A0A9WUQ1</accession>
<dbReference type="GO" id="GO:0030154">
    <property type="term" value="P:cell differentiation"/>
    <property type="evidence" value="ECO:0007669"/>
    <property type="project" value="UniProtKB-KW"/>
</dbReference>
<comment type="subcellular location">
    <subcellularLocation>
        <location evidence="1">Cytoplasm</location>
    </subcellularLocation>
</comment>
<dbReference type="InterPro" id="IPR035979">
    <property type="entry name" value="RBD_domain_sf"/>
</dbReference>
<gene>
    <name evidence="11" type="primary">bol_3</name>
    <name evidence="12" type="synonym">bol_2</name>
    <name evidence="11" type="ORF">CM83_42773</name>
    <name evidence="12" type="ORF">g.74295</name>
</gene>
<keyword evidence="4" id="KW-0221">Differentiation</keyword>
<dbReference type="GO" id="GO:0007283">
    <property type="term" value="P:spermatogenesis"/>
    <property type="evidence" value="ECO:0007669"/>
    <property type="project" value="UniProtKB-KW"/>
</dbReference>
<dbReference type="GO" id="GO:0051321">
    <property type="term" value="P:meiotic cell cycle"/>
    <property type="evidence" value="ECO:0007669"/>
    <property type="project" value="UniProtKB-ARBA"/>
</dbReference>
<dbReference type="GO" id="GO:0005737">
    <property type="term" value="C:cytoplasm"/>
    <property type="evidence" value="ECO:0007669"/>
    <property type="project" value="UniProtKB-SubCell"/>
</dbReference>
<dbReference type="GO" id="GO:0070935">
    <property type="term" value="P:3'-UTR-mediated mRNA stabilization"/>
    <property type="evidence" value="ECO:0007669"/>
    <property type="project" value="TreeGrafter"/>
</dbReference>
<sequence>MEYSLLQNPSEKDGKDSNESQVSSPVSTVINAPKFGYVIPNRVFVGGISSQTTENDLAQLFSSYGNVVNTKIIADRAGVSKGYGFVTFETEEEAKRLQADAESIVLRERRLNIAPAIRKQNYQPRTYDGVPGSPVSISPGQLYRQTGVPFFQNGMAFYTAAPAPQPPQPMTPVQSPVEAPQVYPPGAYGGVPQNSTAQNFTFSYPAQSHVYYPAHYPYQLALEGYPVTDVNNVLIPAGGGAENGGVVFAASPYIFTQQPGTQQNAFFDPQNIAQIAPTQEQIFYPASRGYETPTFLYTECKPPQPGTPSGPGTLENKGVGYLKQEAPELPLHTNRENGSAPFASKRGKPFSSRGGYNKPPPRCYLNNNDPNFTDHYPNANLNRKPRPFPTRSYKPTPNRTFNHSSMSKPFLGHPGTSHNKGSPVQVPQFPYLSGVRPPYVMQPISPHFSSPRRGLIRPRYQSGRGKNPKGTGWYKDSNESVTEEGNVLANALTPPITPRSPHDASEDLSASLQGLNI</sequence>
<keyword evidence="7 8" id="KW-0694">RNA-binding</keyword>
<dbReference type="PANTHER" id="PTHR11176:SF57">
    <property type="entry name" value="PROTEIN BOULE"/>
    <property type="match status" value="1"/>
</dbReference>
<dbReference type="AlphaFoldDB" id="A0A0A9WUQ1"/>
<dbReference type="SMART" id="SM00360">
    <property type="entry name" value="RRM"/>
    <property type="match status" value="1"/>
</dbReference>
<name>A0A0A9WUQ1_LYGHE</name>
<dbReference type="Gene3D" id="3.30.70.330">
    <property type="match status" value="1"/>
</dbReference>
<evidence type="ECO:0000313" key="12">
    <source>
        <dbReference type="EMBL" id="JAQ00540.1"/>
    </source>
</evidence>
<keyword evidence="5" id="KW-0810">Translation regulation</keyword>
<reference evidence="11" key="2">
    <citation type="submission" date="2014-07" db="EMBL/GenBank/DDBJ databases">
        <authorList>
            <person name="Hull J."/>
        </authorList>
    </citation>
    <scope>NUCLEOTIDE SEQUENCE</scope>
</reference>
<evidence type="ECO:0000256" key="7">
    <source>
        <dbReference type="ARBA" id="ARBA00022884"/>
    </source>
</evidence>
<evidence type="ECO:0000313" key="11">
    <source>
        <dbReference type="EMBL" id="JAG11126.1"/>
    </source>
</evidence>
<dbReference type="FunFam" id="3.30.70.330:FF:000167">
    <property type="entry name" value="protein boule-like isoform X1"/>
    <property type="match status" value="1"/>
</dbReference>
<dbReference type="SUPFAM" id="SSF54928">
    <property type="entry name" value="RNA-binding domain, RBD"/>
    <property type="match status" value="1"/>
</dbReference>
<feature type="compositionally biased region" description="Polar residues" evidence="9">
    <location>
        <begin position="508"/>
        <end position="517"/>
    </location>
</feature>
<dbReference type="PROSITE" id="PS50102">
    <property type="entry name" value="RRM"/>
    <property type="match status" value="1"/>
</dbReference>
<keyword evidence="3" id="KW-0963">Cytoplasm</keyword>
<dbReference type="EMBL" id="GBHO01032478">
    <property type="protein sequence ID" value="JAG11126.1"/>
    <property type="molecule type" value="Transcribed_RNA"/>
</dbReference>
<dbReference type="InterPro" id="IPR034988">
    <property type="entry name" value="DAZ_BOULE_RRM"/>
</dbReference>
<evidence type="ECO:0000259" key="10">
    <source>
        <dbReference type="PROSITE" id="PS50102"/>
    </source>
</evidence>
<evidence type="ECO:0000256" key="5">
    <source>
        <dbReference type="ARBA" id="ARBA00022845"/>
    </source>
</evidence>
<feature type="domain" description="RRM" evidence="10">
    <location>
        <begin position="41"/>
        <end position="118"/>
    </location>
</feature>